<dbReference type="RefSeq" id="WP_221179839.1">
    <property type="nucleotide sequence ID" value="NZ_AYKH01000001.1"/>
</dbReference>
<name>A0A423PY91_9GAMM</name>
<dbReference type="InterPro" id="IPR017557">
    <property type="entry name" value="Holo-ACP_synthase"/>
</dbReference>
<dbReference type="Pfam" id="PF20866">
    <property type="entry name" value="MdcG_N"/>
    <property type="match status" value="1"/>
</dbReference>
<evidence type="ECO:0000256" key="2">
    <source>
        <dbReference type="ARBA" id="ARBA00022695"/>
    </source>
</evidence>
<feature type="region of interest" description="Disordered" evidence="3">
    <location>
        <begin position="209"/>
        <end position="231"/>
    </location>
</feature>
<sequence length="231" mass="24083">MDYSRHTAVPRPHDLVWIEPDALGEHIAPWALARVAAGQPVVVRRARRDAGRGLPVGVRGAHRGQREAARLETGRWQALRTPESLAADGAWIEHPRAAAVAAIGAAAGAACLLNAGGWCWGVTGAVGFELATGEPVCHADSDLDVLIRAPERVPRAEARRLARALEALSAPCDAQIETPAGGVALADWAGAAKRVLVKSDAGPFLCADPWSESGSADADRRPSSVAESPSG</sequence>
<dbReference type="EMBL" id="AYKH01000001">
    <property type="protein sequence ID" value="ROO30555.1"/>
    <property type="molecule type" value="Genomic_DNA"/>
</dbReference>
<organism evidence="6 7">
    <name type="scientific">Salinisphaera orenii MK-B5</name>
    <dbReference type="NCBI Taxonomy" id="856730"/>
    <lineage>
        <taxon>Bacteria</taxon>
        <taxon>Pseudomonadati</taxon>
        <taxon>Pseudomonadota</taxon>
        <taxon>Gammaproteobacteria</taxon>
        <taxon>Salinisphaerales</taxon>
        <taxon>Salinisphaeraceae</taxon>
        <taxon>Salinisphaera</taxon>
    </lineage>
</organism>
<dbReference type="NCBIfam" id="NF002332">
    <property type="entry name" value="PRK01293.1"/>
    <property type="match status" value="1"/>
</dbReference>
<evidence type="ECO:0000313" key="7">
    <source>
        <dbReference type="Proteomes" id="UP000283993"/>
    </source>
</evidence>
<evidence type="ECO:0000256" key="3">
    <source>
        <dbReference type="SAM" id="MobiDB-lite"/>
    </source>
</evidence>
<protein>
    <submittedName>
        <fullName evidence="6">Phosphoribosyl-dephospho-CoA transferase</fullName>
    </submittedName>
</protein>
<dbReference type="NCBIfam" id="TIGR03135">
    <property type="entry name" value="malonate_mdcG"/>
    <property type="match status" value="1"/>
</dbReference>
<dbReference type="GO" id="GO:0016779">
    <property type="term" value="F:nucleotidyltransferase activity"/>
    <property type="evidence" value="ECO:0007669"/>
    <property type="project" value="UniProtKB-KW"/>
</dbReference>
<accession>A0A423PY91</accession>
<evidence type="ECO:0000259" key="4">
    <source>
        <dbReference type="Pfam" id="PF10620"/>
    </source>
</evidence>
<dbReference type="Pfam" id="PF10620">
    <property type="entry name" value="MdcG"/>
    <property type="match status" value="1"/>
</dbReference>
<feature type="domain" description="Phosphoribosyl-dephospho-CoA transferase MdcG N-terminal" evidence="5">
    <location>
        <begin position="11"/>
        <end position="80"/>
    </location>
</feature>
<keyword evidence="2" id="KW-0548">Nucleotidyltransferase</keyword>
<keyword evidence="1 6" id="KW-0808">Transferase</keyword>
<dbReference type="AlphaFoldDB" id="A0A423PY91"/>
<evidence type="ECO:0000259" key="5">
    <source>
        <dbReference type="Pfam" id="PF20866"/>
    </source>
</evidence>
<keyword evidence="7" id="KW-1185">Reference proteome</keyword>
<evidence type="ECO:0000313" key="6">
    <source>
        <dbReference type="EMBL" id="ROO30555.1"/>
    </source>
</evidence>
<proteinExistence type="predicted"/>
<comment type="caution">
    <text evidence="6">The sequence shown here is derived from an EMBL/GenBank/DDBJ whole genome shotgun (WGS) entry which is preliminary data.</text>
</comment>
<dbReference type="Proteomes" id="UP000283993">
    <property type="component" value="Unassembled WGS sequence"/>
</dbReference>
<reference evidence="6 7" key="1">
    <citation type="submission" date="2013-10" db="EMBL/GenBank/DDBJ databases">
        <title>Salinisphaera orenii MK-B5 Genome Sequencing.</title>
        <authorList>
            <person name="Lai Q."/>
            <person name="Li C."/>
            <person name="Shao Z."/>
        </authorList>
    </citation>
    <scope>NUCLEOTIDE SEQUENCE [LARGE SCALE GENOMIC DNA]</scope>
    <source>
        <strain evidence="6 7">MK-B5</strain>
    </source>
</reference>
<dbReference type="InterPro" id="IPR048903">
    <property type="entry name" value="MdcG_N"/>
</dbReference>
<dbReference type="InterPro" id="IPR049180">
    <property type="entry name" value="MdcG_C"/>
</dbReference>
<gene>
    <name evidence="6" type="ORF">SAOR_01780</name>
</gene>
<feature type="domain" description="Phosphoribosyl-dephospho-CoA transferase MdcG C-terminal" evidence="4">
    <location>
        <begin position="97"/>
        <end position="209"/>
    </location>
</feature>
<evidence type="ECO:0000256" key="1">
    <source>
        <dbReference type="ARBA" id="ARBA00022679"/>
    </source>
</evidence>